<dbReference type="InterPro" id="IPR011067">
    <property type="entry name" value="Plasmid_toxin/cell-grow_inhib"/>
</dbReference>
<sequence>MNMVVKRFLEWIKLKEKLHKIASDPPLVKERDLWWVSFGENIGSEINGKSQLFSRPGIILKKLSREFYLVAPTTSQKKEGSWYVEITQEGKFMYVCLHQIRAVDYRRLSSRLGQIDSNDFDKVKAAFLRLYK</sequence>
<dbReference type="Gene3D" id="2.30.30.110">
    <property type="match status" value="1"/>
</dbReference>
<dbReference type="SUPFAM" id="SSF50118">
    <property type="entry name" value="Cell growth inhibitor/plasmid maintenance toxic component"/>
    <property type="match status" value="1"/>
</dbReference>
<protein>
    <recommendedName>
        <fullName evidence="3">Toxin-antitoxin system protein</fullName>
    </recommendedName>
</protein>
<evidence type="ECO:0000313" key="1">
    <source>
        <dbReference type="EMBL" id="OGF62105.1"/>
    </source>
</evidence>
<name>A0A1F5VFA5_9BACT</name>
<organism evidence="1 2">
    <name type="scientific">Candidatus Giovannonibacteria bacterium RIFCSPHIGHO2_01_FULL_45_23</name>
    <dbReference type="NCBI Taxonomy" id="1798325"/>
    <lineage>
        <taxon>Bacteria</taxon>
        <taxon>Candidatus Giovannoniibacteriota</taxon>
    </lineage>
</organism>
<evidence type="ECO:0000313" key="2">
    <source>
        <dbReference type="Proteomes" id="UP000179251"/>
    </source>
</evidence>
<dbReference type="InterPro" id="IPR003477">
    <property type="entry name" value="PemK-like"/>
</dbReference>
<evidence type="ECO:0008006" key="3">
    <source>
        <dbReference type="Google" id="ProtNLM"/>
    </source>
</evidence>
<dbReference type="GO" id="GO:0003677">
    <property type="term" value="F:DNA binding"/>
    <property type="evidence" value="ECO:0007669"/>
    <property type="project" value="InterPro"/>
</dbReference>
<proteinExistence type="predicted"/>
<gene>
    <name evidence="1" type="ORF">A2834_02140</name>
</gene>
<comment type="caution">
    <text evidence="1">The sequence shown here is derived from an EMBL/GenBank/DDBJ whole genome shotgun (WGS) entry which is preliminary data.</text>
</comment>
<dbReference type="STRING" id="1798325.A2834_02140"/>
<dbReference type="Proteomes" id="UP000179251">
    <property type="component" value="Unassembled WGS sequence"/>
</dbReference>
<dbReference type="Pfam" id="PF02452">
    <property type="entry name" value="PemK_toxin"/>
    <property type="match status" value="1"/>
</dbReference>
<dbReference type="AlphaFoldDB" id="A0A1F5VFA5"/>
<dbReference type="EMBL" id="MFHD01000023">
    <property type="protein sequence ID" value="OGF62105.1"/>
    <property type="molecule type" value="Genomic_DNA"/>
</dbReference>
<accession>A0A1F5VFA5</accession>
<reference evidence="1 2" key="1">
    <citation type="journal article" date="2016" name="Nat. Commun.">
        <title>Thousands of microbial genomes shed light on interconnected biogeochemical processes in an aquifer system.</title>
        <authorList>
            <person name="Anantharaman K."/>
            <person name="Brown C.T."/>
            <person name="Hug L.A."/>
            <person name="Sharon I."/>
            <person name="Castelle C.J."/>
            <person name="Probst A.J."/>
            <person name="Thomas B.C."/>
            <person name="Singh A."/>
            <person name="Wilkins M.J."/>
            <person name="Karaoz U."/>
            <person name="Brodie E.L."/>
            <person name="Williams K.H."/>
            <person name="Hubbard S.S."/>
            <person name="Banfield J.F."/>
        </authorList>
    </citation>
    <scope>NUCLEOTIDE SEQUENCE [LARGE SCALE GENOMIC DNA]</scope>
</reference>